<reference evidence="9" key="1">
    <citation type="submission" date="2016-01" db="EMBL/GenBank/DDBJ databases">
        <authorList>
            <person name="Peeters C."/>
        </authorList>
    </citation>
    <scope>NUCLEOTIDE SEQUENCE [LARGE SCALE GENOMIC DNA]</scope>
    <source>
        <strain evidence="9">LMG 29323</strain>
    </source>
</reference>
<dbReference type="RefSeq" id="WP_061179879.1">
    <property type="nucleotide sequence ID" value="NZ_FCOE02000053.1"/>
</dbReference>
<dbReference type="OrthoDB" id="5377431at2"/>
<feature type="signal peptide" evidence="7">
    <location>
        <begin position="1"/>
        <end position="25"/>
    </location>
</feature>
<keyword evidence="7" id="KW-0732">Signal</keyword>
<dbReference type="EMBL" id="FCOE02000053">
    <property type="protein sequence ID" value="SAK99560.1"/>
    <property type="molecule type" value="Genomic_DNA"/>
</dbReference>
<evidence type="ECO:0000313" key="10">
    <source>
        <dbReference type="Proteomes" id="UP000054911"/>
    </source>
</evidence>
<evidence type="ECO:0000256" key="2">
    <source>
        <dbReference type="ARBA" id="ARBA00007840"/>
    </source>
</evidence>
<dbReference type="GO" id="GO:0008800">
    <property type="term" value="F:beta-lactamase activity"/>
    <property type="evidence" value="ECO:0007669"/>
    <property type="project" value="UniProtKB-UniRule"/>
</dbReference>
<evidence type="ECO:0000256" key="1">
    <source>
        <dbReference type="ARBA" id="ARBA00001526"/>
    </source>
</evidence>
<dbReference type="InterPro" id="IPR001586">
    <property type="entry name" value="Beta-lactam_class-C_AS"/>
</dbReference>
<dbReference type="GO" id="GO:0046677">
    <property type="term" value="P:response to antibiotic"/>
    <property type="evidence" value="ECO:0007669"/>
    <property type="project" value="UniProtKB-UniRule"/>
</dbReference>
<keyword evidence="4 6" id="KW-0378">Hydrolase</keyword>
<sequence length="387" mass="42119">MKFRALSLLAAAIFSFGAISRAAYAGDADGIQSTVDETIKPLMALHGITGMAVGVVVQGKPYVFDYGLASKTTKQPVTRDTLFELGSISKTFTATLASYAQIEGDLSLSDPVSRHLPSLAGSEFGKVTLLNLGTHTPGGLPLQVPDQVHDNDQLMQYFRTWRPAQPPGTIRTYANPGIGTLGLITAKSMRQDFDVLMQTRLFPALGLKHSYIDVPAAKQRDYAQGYAKDDTPIRMKGGVLSSEAYGVRSTAADMTRFLQINMNMVRIDPAFQRAVDATHTGYFQAGAMTQDLIWEQYPYPVALQALLDGNSAAMIMNATPVTRIDPPQVPRDDVWINKTGSTNGFGAYIAFVPKERVGIVMLANRNIPNEERVKAAYAIITSLVQHQ</sequence>
<evidence type="ECO:0000256" key="6">
    <source>
        <dbReference type="RuleBase" id="RU361140"/>
    </source>
</evidence>
<evidence type="ECO:0000259" key="8">
    <source>
        <dbReference type="Pfam" id="PF00144"/>
    </source>
</evidence>
<dbReference type="InterPro" id="IPR050491">
    <property type="entry name" value="AmpC-like"/>
</dbReference>
<evidence type="ECO:0000256" key="7">
    <source>
        <dbReference type="SAM" id="SignalP"/>
    </source>
</evidence>
<dbReference type="InterPro" id="IPR012338">
    <property type="entry name" value="Beta-lactam/transpept-like"/>
</dbReference>
<accession>A0A158DYS6</accession>
<dbReference type="PANTHER" id="PTHR46825:SF8">
    <property type="entry name" value="BETA-LACTAMASE-RELATED"/>
    <property type="match status" value="1"/>
</dbReference>
<feature type="chain" id="PRO_5007624645" description="Beta-lactamase" evidence="7">
    <location>
        <begin position="26"/>
        <end position="387"/>
    </location>
</feature>
<evidence type="ECO:0000256" key="5">
    <source>
        <dbReference type="ARBA" id="ARBA00023251"/>
    </source>
</evidence>
<keyword evidence="10" id="KW-1185">Reference proteome</keyword>
<dbReference type="Pfam" id="PF00144">
    <property type="entry name" value="Beta-lactamase"/>
    <property type="match status" value="1"/>
</dbReference>
<dbReference type="GO" id="GO:0017001">
    <property type="term" value="P:antibiotic catabolic process"/>
    <property type="evidence" value="ECO:0007669"/>
    <property type="project" value="InterPro"/>
</dbReference>
<dbReference type="PANTHER" id="PTHR46825">
    <property type="entry name" value="D-ALANYL-D-ALANINE-CARBOXYPEPTIDASE/ENDOPEPTIDASE AMPH"/>
    <property type="match status" value="1"/>
</dbReference>
<keyword evidence="5 6" id="KW-0046">Antibiotic resistance</keyword>
<evidence type="ECO:0000313" key="9">
    <source>
        <dbReference type="EMBL" id="SAK99560.1"/>
    </source>
</evidence>
<dbReference type="SUPFAM" id="SSF56601">
    <property type="entry name" value="beta-lactamase/transpeptidase-like"/>
    <property type="match status" value="1"/>
</dbReference>
<gene>
    <name evidence="9" type="ORF">AWB80_07683</name>
</gene>
<comment type="similarity">
    <text evidence="2 6">Belongs to the class-C beta-lactamase family.</text>
</comment>
<dbReference type="NCBIfam" id="NF033085">
    <property type="entry name" value="bla_class_C"/>
    <property type="match status" value="1"/>
</dbReference>
<name>A0A158DYS6_9BURK</name>
<proteinExistence type="inferred from homology"/>
<feature type="domain" description="Beta-lactamase-related" evidence="8">
    <location>
        <begin position="35"/>
        <end position="379"/>
    </location>
</feature>
<dbReference type="EC" id="3.5.2.6" evidence="3 6"/>
<organism evidence="9 10">
    <name type="scientific">Caballeronia pedi</name>
    <dbReference type="NCBI Taxonomy" id="1777141"/>
    <lineage>
        <taxon>Bacteria</taxon>
        <taxon>Pseudomonadati</taxon>
        <taxon>Pseudomonadota</taxon>
        <taxon>Betaproteobacteria</taxon>
        <taxon>Burkholderiales</taxon>
        <taxon>Burkholderiaceae</taxon>
        <taxon>Caballeronia</taxon>
    </lineage>
</organism>
<dbReference type="GO" id="GO:0030288">
    <property type="term" value="C:outer membrane-bounded periplasmic space"/>
    <property type="evidence" value="ECO:0007669"/>
    <property type="project" value="InterPro"/>
</dbReference>
<comment type="caution">
    <text evidence="9">The sequence shown here is derived from an EMBL/GenBank/DDBJ whole genome shotgun (WGS) entry which is preliminary data.</text>
</comment>
<evidence type="ECO:0000256" key="3">
    <source>
        <dbReference type="ARBA" id="ARBA00012865"/>
    </source>
</evidence>
<dbReference type="PROSITE" id="PS00336">
    <property type="entry name" value="BETA_LACTAMASE_C"/>
    <property type="match status" value="1"/>
</dbReference>
<dbReference type="STRING" id="1777141.AWB80_07683"/>
<dbReference type="InterPro" id="IPR058136">
    <property type="entry name" value="AmpC"/>
</dbReference>
<dbReference type="Gene3D" id="3.40.710.10">
    <property type="entry name" value="DD-peptidase/beta-lactamase superfamily"/>
    <property type="match status" value="1"/>
</dbReference>
<protein>
    <recommendedName>
        <fullName evidence="3 6">Beta-lactamase</fullName>
        <ecNumber evidence="3 6">3.5.2.6</ecNumber>
    </recommendedName>
</protein>
<comment type="catalytic activity">
    <reaction evidence="1 6">
        <text>a beta-lactam + H2O = a substituted beta-amino acid</text>
        <dbReference type="Rhea" id="RHEA:20401"/>
        <dbReference type="ChEBI" id="CHEBI:15377"/>
        <dbReference type="ChEBI" id="CHEBI:35627"/>
        <dbReference type="ChEBI" id="CHEBI:140347"/>
        <dbReference type="EC" id="3.5.2.6"/>
    </reaction>
</comment>
<evidence type="ECO:0000256" key="4">
    <source>
        <dbReference type="ARBA" id="ARBA00022801"/>
    </source>
</evidence>
<dbReference type="Proteomes" id="UP000054911">
    <property type="component" value="Unassembled WGS sequence"/>
</dbReference>
<dbReference type="InterPro" id="IPR001466">
    <property type="entry name" value="Beta-lactam-related"/>
</dbReference>
<dbReference type="AlphaFoldDB" id="A0A158DYS6"/>